<gene>
    <name evidence="1" type="ORF">UFOPK3255_00346</name>
    <name evidence="2" type="ORF">UFOPK4248_00804</name>
    <name evidence="3" type="ORF">UFOPK4284_01159</name>
</gene>
<dbReference type="AlphaFoldDB" id="A0A6J7BAP6"/>
<reference evidence="1" key="1">
    <citation type="submission" date="2020-05" db="EMBL/GenBank/DDBJ databases">
        <authorList>
            <person name="Chiriac C."/>
            <person name="Salcher M."/>
            <person name="Ghai R."/>
            <person name="Kavagutti S V."/>
        </authorList>
    </citation>
    <scope>NUCLEOTIDE SEQUENCE</scope>
</reference>
<dbReference type="EMBL" id="CAFAZY010000028">
    <property type="protein sequence ID" value="CAB4841069.1"/>
    <property type="molecule type" value="Genomic_DNA"/>
</dbReference>
<evidence type="ECO:0000313" key="3">
    <source>
        <dbReference type="EMBL" id="CAB5054029.1"/>
    </source>
</evidence>
<dbReference type="EMBL" id="CAFBQB010000108">
    <property type="protein sequence ID" value="CAB5043198.1"/>
    <property type="molecule type" value="Genomic_DNA"/>
</dbReference>
<protein>
    <submittedName>
        <fullName evidence="1">Unannotated protein</fullName>
    </submittedName>
</protein>
<evidence type="ECO:0000313" key="1">
    <source>
        <dbReference type="EMBL" id="CAB4841069.1"/>
    </source>
</evidence>
<sequence>MVNVGDDRNVTKVLALFNWQIFKVCLGLGHENYFPSEASRYQALPLSNDLGITEANNSTARRYSTFGSAYGEINPYLHTYIKRFLNPTHLITLILWHAYDTFK</sequence>
<proteinExistence type="predicted"/>
<accession>A0A6J7BAP6</accession>
<evidence type="ECO:0000313" key="2">
    <source>
        <dbReference type="EMBL" id="CAB5043198.1"/>
    </source>
</evidence>
<name>A0A6J7BAP6_9ZZZZ</name>
<dbReference type="EMBL" id="CAFBQE010000114">
    <property type="protein sequence ID" value="CAB5054029.1"/>
    <property type="molecule type" value="Genomic_DNA"/>
</dbReference>
<organism evidence="1">
    <name type="scientific">freshwater metagenome</name>
    <dbReference type="NCBI Taxonomy" id="449393"/>
    <lineage>
        <taxon>unclassified sequences</taxon>
        <taxon>metagenomes</taxon>
        <taxon>ecological metagenomes</taxon>
    </lineage>
</organism>